<dbReference type="Gene3D" id="3.40.50.720">
    <property type="entry name" value="NAD(P)-binding Rossmann-like Domain"/>
    <property type="match status" value="1"/>
</dbReference>
<protein>
    <submittedName>
        <fullName evidence="1">Phage integrase family recombinase</fullName>
    </submittedName>
</protein>
<gene>
    <name evidence="1" type="ORF">NCTC13767_00946</name>
</gene>
<name>A0A380K4K2_9STRE</name>
<evidence type="ECO:0000313" key="1">
    <source>
        <dbReference type="EMBL" id="SUN58987.1"/>
    </source>
</evidence>
<sequence length="82" mass="9367">MSILASFLWDRLQSGALPIAMVSTDNFSQNGIRFQTAMVTIAKEWQKLGHSNITMTLDNYIHLSKEKEKEAVFYCEKALKNL</sequence>
<accession>A0A380K4K2</accession>
<proteinExistence type="predicted"/>
<organism evidence="1 2">
    <name type="scientific">Streptococcus gallolyticus</name>
    <dbReference type="NCBI Taxonomy" id="315405"/>
    <lineage>
        <taxon>Bacteria</taxon>
        <taxon>Bacillati</taxon>
        <taxon>Bacillota</taxon>
        <taxon>Bacilli</taxon>
        <taxon>Lactobacillales</taxon>
        <taxon>Streptococcaceae</taxon>
        <taxon>Streptococcus</taxon>
    </lineage>
</organism>
<dbReference type="AlphaFoldDB" id="A0A380K4K2"/>
<dbReference type="EMBL" id="UHFM01000006">
    <property type="protein sequence ID" value="SUN58987.1"/>
    <property type="molecule type" value="Genomic_DNA"/>
</dbReference>
<reference evidence="1 2" key="1">
    <citation type="submission" date="2018-06" db="EMBL/GenBank/DDBJ databases">
        <authorList>
            <consortium name="Pathogen Informatics"/>
            <person name="Doyle S."/>
        </authorList>
    </citation>
    <scope>NUCLEOTIDE SEQUENCE [LARGE SCALE GENOMIC DNA]</scope>
    <source>
        <strain evidence="1 2">NCTC13767</strain>
    </source>
</reference>
<evidence type="ECO:0000313" key="2">
    <source>
        <dbReference type="Proteomes" id="UP000254510"/>
    </source>
</evidence>
<dbReference type="Proteomes" id="UP000254510">
    <property type="component" value="Unassembled WGS sequence"/>
</dbReference>